<gene>
    <name evidence="9" type="ORF">ESA94_11245</name>
</gene>
<dbReference type="PANTHER" id="PTHR42812">
    <property type="entry name" value="BETA-XYLOSIDASE"/>
    <property type="match status" value="1"/>
</dbReference>
<keyword evidence="2 6" id="KW-0378">Hydrolase</keyword>
<dbReference type="AlphaFoldDB" id="A0A4Q1CH57"/>
<dbReference type="InterPro" id="IPR013320">
    <property type="entry name" value="ConA-like_dom_sf"/>
</dbReference>
<evidence type="ECO:0000256" key="7">
    <source>
        <dbReference type="SAM" id="SignalP"/>
    </source>
</evidence>
<dbReference type="InterPro" id="IPR041542">
    <property type="entry name" value="GH43_C2"/>
</dbReference>
<evidence type="ECO:0000256" key="1">
    <source>
        <dbReference type="ARBA" id="ARBA00009865"/>
    </source>
</evidence>
<feature type="signal peptide" evidence="7">
    <location>
        <begin position="1"/>
        <end position="18"/>
    </location>
</feature>
<evidence type="ECO:0000256" key="6">
    <source>
        <dbReference type="RuleBase" id="RU361187"/>
    </source>
</evidence>
<dbReference type="InterPro" id="IPR023296">
    <property type="entry name" value="Glyco_hydro_beta-prop_sf"/>
</dbReference>
<evidence type="ECO:0000259" key="8">
    <source>
        <dbReference type="Pfam" id="PF17851"/>
    </source>
</evidence>
<dbReference type="Gene3D" id="2.115.10.20">
    <property type="entry name" value="Glycosyl hydrolase domain, family 43"/>
    <property type="match status" value="1"/>
</dbReference>
<keyword evidence="10" id="KW-1185">Reference proteome</keyword>
<evidence type="ECO:0000256" key="3">
    <source>
        <dbReference type="ARBA" id="ARBA00023295"/>
    </source>
</evidence>
<evidence type="ECO:0000256" key="4">
    <source>
        <dbReference type="PIRSR" id="PIRSR606710-1"/>
    </source>
</evidence>
<dbReference type="RefSeq" id="WP_129131011.1">
    <property type="nucleotide sequence ID" value="NZ_SDHW01000003.1"/>
</dbReference>
<dbReference type="SUPFAM" id="SSF75005">
    <property type="entry name" value="Arabinanase/levansucrase/invertase"/>
    <property type="match status" value="1"/>
</dbReference>
<dbReference type="Pfam" id="PF04616">
    <property type="entry name" value="Glyco_hydro_43"/>
    <property type="match status" value="1"/>
</dbReference>
<keyword evidence="3 6" id="KW-0326">Glycosidase</keyword>
<dbReference type="OrthoDB" id="9801455at2"/>
<evidence type="ECO:0000256" key="2">
    <source>
        <dbReference type="ARBA" id="ARBA00022801"/>
    </source>
</evidence>
<evidence type="ECO:0000256" key="5">
    <source>
        <dbReference type="PIRSR" id="PIRSR606710-2"/>
    </source>
</evidence>
<accession>A0A4Q1CH57</accession>
<proteinExistence type="inferred from homology"/>
<reference evidence="9 10" key="1">
    <citation type="submission" date="2019-01" db="EMBL/GenBank/DDBJ databases">
        <title>Lacibacter sp. strain TTM-7.</title>
        <authorList>
            <person name="Chen W.-M."/>
        </authorList>
    </citation>
    <scope>NUCLEOTIDE SEQUENCE [LARGE SCALE GENOMIC DNA]</scope>
    <source>
        <strain evidence="9 10">TTM-7</strain>
    </source>
</reference>
<evidence type="ECO:0000313" key="9">
    <source>
        <dbReference type="EMBL" id="RXK59638.1"/>
    </source>
</evidence>
<dbReference type="Pfam" id="PF17851">
    <property type="entry name" value="GH43_C2"/>
    <property type="match status" value="1"/>
</dbReference>
<comment type="caution">
    <text evidence="9">The sequence shown here is derived from an EMBL/GenBank/DDBJ whole genome shotgun (WGS) entry which is preliminary data.</text>
</comment>
<dbReference type="PANTHER" id="PTHR42812:SF12">
    <property type="entry name" value="BETA-XYLOSIDASE-RELATED"/>
    <property type="match status" value="1"/>
</dbReference>
<name>A0A4Q1CH57_9BACT</name>
<feature type="domain" description="Beta-xylosidase C-terminal Concanavalin A-like" evidence="8">
    <location>
        <begin position="339"/>
        <end position="533"/>
    </location>
</feature>
<dbReference type="Proteomes" id="UP000290204">
    <property type="component" value="Unassembled WGS sequence"/>
</dbReference>
<organism evidence="9 10">
    <name type="scientific">Lacibacter luteus</name>
    <dbReference type="NCBI Taxonomy" id="2508719"/>
    <lineage>
        <taxon>Bacteria</taxon>
        <taxon>Pseudomonadati</taxon>
        <taxon>Bacteroidota</taxon>
        <taxon>Chitinophagia</taxon>
        <taxon>Chitinophagales</taxon>
        <taxon>Chitinophagaceae</taxon>
        <taxon>Lacibacter</taxon>
    </lineage>
</organism>
<sequence length="534" mass="59849">MKLIAVVGFVLTGICASAQTVSNVWVSDQKNGTYKNPVIDADYSDPDAIRVGDDFYMVSSSFTHIPGLPILHSKDLVNWKLIGHALKRQPPFDHFSTVQHGGGVWAPAIRYYNNEFYIYYPDPDFGIYVTKAKNITGPWTEPVLIETGKGLIDPCPLWDTDGKVYLVHAYAGSRAGFKSIIVVKELNKEGTKVIGDPVLVFDGHATDPTLEGPKFYKRNGYYYIFAPAGGVATGWQLVMRSKNVYGPYERKVVMDQGSSPVNGPHQGAWVNTQTGEDWFLHFQDKDAYGRVVHLQPMTWKNDWPVIGIDKDGDGKGEPVMVYKKPNVGKAYPVATVADSDEFNTPKLGLQWQWQANPQQGWAFPTAEGVLRLFSALLPDSIKLAWDYPNLLAQKFPTEEFTATTKISFQPKHEKERFGLMIHGASYAYISIEKRADGNYISFVKCVDADRKGKETVQDGEKLKSKDIYLRVQVRQKAVCTFSYSEDGTNFKTIGESLTAKPGRWVGAKIGFFFNRSNKTNDAGVVDIDWFRIEK</sequence>
<dbReference type="CDD" id="cd09001">
    <property type="entry name" value="GH43_FsAxh1-like"/>
    <property type="match status" value="1"/>
</dbReference>
<evidence type="ECO:0000313" key="10">
    <source>
        <dbReference type="Proteomes" id="UP000290204"/>
    </source>
</evidence>
<comment type="similarity">
    <text evidence="1 6">Belongs to the glycosyl hydrolase 43 family.</text>
</comment>
<protein>
    <submittedName>
        <fullName evidence="9">Glycosyl hydrolase 43 family protein</fullName>
    </submittedName>
</protein>
<dbReference type="InterPro" id="IPR051795">
    <property type="entry name" value="Glycosyl_Hydrlase_43"/>
</dbReference>
<feature type="site" description="Important for catalytic activity, responsible for pKa modulation of the active site Glu and correct orientation of both the proton donor and substrate" evidence="5">
    <location>
        <position position="153"/>
    </location>
</feature>
<dbReference type="GO" id="GO:0005975">
    <property type="term" value="P:carbohydrate metabolic process"/>
    <property type="evidence" value="ECO:0007669"/>
    <property type="project" value="InterPro"/>
</dbReference>
<feature type="active site" description="Proton donor" evidence="4">
    <location>
        <position position="211"/>
    </location>
</feature>
<dbReference type="SUPFAM" id="SSF49899">
    <property type="entry name" value="Concanavalin A-like lectins/glucanases"/>
    <property type="match status" value="1"/>
</dbReference>
<dbReference type="Gene3D" id="2.60.120.200">
    <property type="match status" value="1"/>
</dbReference>
<feature type="active site" description="Proton acceptor" evidence="4">
    <location>
        <position position="45"/>
    </location>
</feature>
<dbReference type="EMBL" id="SDHW01000003">
    <property type="protein sequence ID" value="RXK59638.1"/>
    <property type="molecule type" value="Genomic_DNA"/>
</dbReference>
<dbReference type="InterPro" id="IPR006710">
    <property type="entry name" value="Glyco_hydro_43"/>
</dbReference>
<dbReference type="GO" id="GO:0004553">
    <property type="term" value="F:hydrolase activity, hydrolyzing O-glycosyl compounds"/>
    <property type="evidence" value="ECO:0007669"/>
    <property type="project" value="InterPro"/>
</dbReference>
<keyword evidence="7" id="KW-0732">Signal</keyword>
<feature type="chain" id="PRO_5020294194" evidence="7">
    <location>
        <begin position="19"/>
        <end position="534"/>
    </location>
</feature>